<evidence type="ECO:0000256" key="1">
    <source>
        <dbReference type="SAM" id="MobiDB-lite"/>
    </source>
</evidence>
<protein>
    <submittedName>
        <fullName evidence="2">Uncharacterized protein</fullName>
    </submittedName>
</protein>
<feature type="region of interest" description="Disordered" evidence="1">
    <location>
        <begin position="142"/>
        <end position="170"/>
    </location>
</feature>
<sequence length="259" mass="28959">MSSIGWGDKTVSCWREVVNREKTKSKQWNTKLASQFNSETDAAAGWQTEWLDRRNSFGHAHYVPISHKKWERDGKGTERKAKGIGKPPGDCFAMGLRTVSKPSKAKFYDQDEQQFESTIPTLPPLTQSMSQMKLGFTLHAPKGVPAMRTPRGRWAKGPEGHLYPSENEPEDQIRGRIAHNDVEYVPTNTGEFHEHWKGSEGGSMGGSFKSRSSIAPEVEVAMLSDAEAVMELHKLSRTKNCYKGGGINPRFDGLRPIAQ</sequence>
<dbReference type="Proteomes" id="UP001190700">
    <property type="component" value="Unassembled WGS sequence"/>
</dbReference>
<gene>
    <name evidence="2" type="ORF">CYMTET_49068</name>
</gene>
<organism evidence="2 3">
    <name type="scientific">Cymbomonas tetramitiformis</name>
    <dbReference type="NCBI Taxonomy" id="36881"/>
    <lineage>
        <taxon>Eukaryota</taxon>
        <taxon>Viridiplantae</taxon>
        <taxon>Chlorophyta</taxon>
        <taxon>Pyramimonadophyceae</taxon>
        <taxon>Pyramimonadales</taxon>
        <taxon>Pyramimonadaceae</taxon>
        <taxon>Cymbomonas</taxon>
    </lineage>
</organism>
<comment type="caution">
    <text evidence="2">The sequence shown here is derived from an EMBL/GenBank/DDBJ whole genome shotgun (WGS) entry which is preliminary data.</text>
</comment>
<accession>A0AAE0EW50</accession>
<reference evidence="2 3" key="1">
    <citation type="journal article" date="2015" name="Genome Biol. Evol.">
        <title>Comparative Genomics of a Bacterivorous Green Alga Reveals Evolutionary Causalities and Consequences of Phago-Mixotrophic Mode of Nutrition.</title>
        <authorList>
            <person name="Burns J.A."/>
            <person name="Paasch A."/>
            <person name="Narechania A."/>
            <person name="Kim E."/>
        </authorList>
    </citation>
    <scope>NUCLEOTIDE SEQUENCE [LARGE SCALE GENOMIC DNA]</scope>
    <source>
        <strain evidence="2 3">PLY_AMNH</strain>
    </source>
</reference>
<evidence type="ECO:0000313" key="2">
    <source>
        <dbReference type="EMBL" id="KAK3241135.1"/>
    </source>
</evidence>
<keyword evidence="3" id="KW-1185">Reference proteome</keyword>
<dbReference type="EMBL" id="LGRX02033462">
    <property type="protein sequence ID" value="KAK3241135.1"/>
    <property type="molecule type" value="Genomic_DNA"/>
</dbReference>
<evidence type="ECO:0000313" key="3">
    <source>
        <dbReference type="Proteomes" id="UP001190700"/>
    </source>
</evidence>
<name>A0AAE0EW50_9CHLO</name>
<dbReference type="AlphaFoldDB" id="A0AAE0EW50"/>
<proteinExistence type="predicted"/>